<feature type="region of interest" description="Disordered" evidence="1">
    <location>
        <begin position="92"/>
        <end position="114"/>
    </location>
</feature>
<gene>
    <name evidence="2" type="ORF">ABRY94_11820</name>
</gene>
<name>A0AB39ETB7_9BURK</name>
<dbReference type="AlphaFoldDB" id="A0AB39ETB7"/>
<sequence>MADYLHRKSHTHQRAREALRKAGHKGSLQKIDALVYAIEVETGRACVGDQTEFIRAWLDTLPVAARRTPAPFKPLNISPGLRANFARAEADQPRLWTPAGGVGNGNENSPVWRR</sequence>
<evidence type="ECO:0000256" key="1">
    <source>
        <dbReference type="SAM" id="MobiDB-lite"/>
    </source>
</evidence>
<proteinExistence type="predicted"/>
<protein>
    <submittedName>
        <fullName evidence="2">Uncharacterized protein</fullName>
    </submittedName>
</protein>
<feature type="region of interest" description="Disordered" evidence="1">
    <location>
        <begin position="1"/>
        <end position="26"/>
    </location>
</feature>
<organism evidence="2">
    <name type="scientific">Castellaniella ginsengisoli</name>
    <dbReference type="NCBI Taxonomy" id="546114"/>
    <lineage>
        <taxon>Bacteria</taxon>
        <taxon>Pseudomonadati</taxon>
        <taxon>Pseudomonadota</taxon>
        <taxon>Betaproteobacteria</taxon>
        <taxon>Burkholderiales</taxon>
        <taxon>Alcaligenaceae</taxon>
        <taxon>Castellaniella</taxon>
    </lineage>
</organism>
<dbReference type="RefSeq" id="WP_368655413.1">
    <property type="nucleotide sequence ID" value="NZ_CP158262.1"/>
</dbReference>
<accession>A0AB39ETB7</accession>
<reference evidence="2" key="1">
    <citation type="submission" date="2024-05" db="EMBL/GenBank/DDBJ databases">
        <authorList>
            <person name="Luo Y.-C."/>
            <person name="Nicholds J."/>
            <person name="Mortimer T."/>
            <person name="Maboni G."/>
        </authorList>
    </citation>
    <scope>NUCLEOTIDE SEQUENCE</scope>
    <source>
        <strain evidence="2">144863</strain>
    </source>
</reference>
<feature type="compositionally biased region" description="Polar residues" evidence="1">
    <location>
        <begin position="105"/>
        <end position="114"/>
    </location>
</feature>
<dbReference type="EMBL" id="CP158262">
    <property type="protein sequence ID" value="XDJ68753.1"/>
    <property type="molecule type" value="Genomic_DNA"/>
</dbReference>
<evidence type="ECO:0000313" key="2">
    <source>
        <dbReference type="EMBL" id="XDJ68753.1"/>
    </source>
</evidence>